<feature type="signal peptide" evidence="4">
    <location>
        <begin position="1"/>
        <end position="25"/>
    </location>
</feature>
<dbReference type="CDD" id="cd00118">
    <property type="entry name" value="LysM"/>
    <property type="match status" value="1"/>
</dbReference>
<keyword evidence="3" id="KW-0812">Transmembrane</keyword>
<feature type="region of interest" description="Disordered" evidence="2">
    <location>
        <begin position="610"/>
        <end position="630"/>
    </location>
</feature>
<evidence type="ECO:0000256" key="4">
    <source>
        <dbReference type="SAM" id="SignalP"/>
    </source>
</evidence>
<feature type="compositionally biased region" description="Acidic residues" evidence="2">
    <location>
        <begin position="757"/>
        <end position="768"/>
    </location>
</feature>
<feature type="coiled-coil region" evidence="1">
    <location>
        <begin position="203"/>
        <end position="237"/>
    </location>
</feature>
<dbReference type="STRING" id="1123491.SAMN02745782_01810"/>
<keyword evidence="3" id="KW-1133">Transmembrane helix</keyword>
<keyword evidence="4" id="KW-0732">Signal</keyword>
<keyword evidence="3" id="KW-0472">Membrane</keyword>
<accession>A0A1T4PNQ4</accession>
<organism evidence="5 6">
    <name type="scientific">Vibrio cincinnatiensis DSM 19608</name>
    <dbReference type="NCBI Taxonomy" id="1123491"/>
    <lineage>
        <taxon>Bacteria</taxon>
        <taxon>Pseudomonadati</taxon>
        <taxon>Pseudomonadota</taxon>
        <taxon>Gammaproteobacteria</taxon>
        <taxon>Vibrionales</taxon>
        <taxon>Vibrionaceae</taxon>
        <taxon>Vibrio</taxon>
    </lineage>
</organism>
<keyword evidence="6" id="KW-1185">Reference proteome</keyword>
<dbReference type="RefSeq" id="WP_303046251.1">
    <property type="nucleotide sequence ID" value="NZ_FUXB01000008.1"/>
</dbReference>
<feature type="chain" id="PRO_5012097531" evidence="4">
    <location>
        <begin position="26"/>
        <end position="808"/>
    </location>
</feature>
<evidence type="ECO:0000256" key="3">
    <source>
        <dbReference type="SAM" id="Phobius"/>
    </source>
</evidence>
<protein>
    <submittedName>
        <fullName evidence="5">Pilus assembly protein FimV</fullName>
    </submittedName>
</protein>
<dbReference type="Proteomes" id="UP000190834">
    <property type="component" value="Unassembled WGS sequence"/>
</dbReference>
<dbReference type="EMBL" id="FUXB01000008">
    <property type="protein sequence ID" value="SJZ93079.1"/>
    <property type="molecule type" value="Genomic_DNA"/>
</dbReference>
<feature type="compositionally biased region" description="Acidic residues" evidence="2">
    <location>
        <begin position="534"/>
        <end position="549"/>
    </location>
</feature>
<feature type="region of interest" description="Disordered" evidence="2">
    <location>
        <begin position="645"/>
        <end position="808"/>
    </location>
</feature>
<feature type="region of interest" description="Disordered" evidence="2">
    <location>
        <begin position="524"/>
        <end position="549"/>
    </location>
</feature>
<dbReference type="InterPro" id="IPR018392">
    <property type="entry name" value="LysM"/>
</dbReference>
<dbReference type="InterPro" id="IPR036779">
    <property type="entry name" value="LysM_dom_sf"/>
</dbReference>
<feature type="non-terminal residue" evidence="5">
    <location>
        <position position="808"/>
    </location>
</feature>
<gene>
    <name evidence="5" type="ORF">SAMN02745782_01810</name>
</gene>
<evidence type="ECO:0000256" key="2">
    <source>
        <dbReference type="SAM" id="MobiDB-lite"/>
    </source>
</evidence>
<evidence type="ECO:0000313" key="6">
    <source>
        <dbReference type="Proteomes" id="UP000190834"/>
    </source>
</evidence>
<sequence>MCQFFKRLLLPLAMAAVTQTSIVSAEGIRLIGPSGEIQSAPQFSREIVRNTASQAEPSQFFGPTSEQDTLWSIASQLRPSTNVSVQQTLLAIYRLNPQAFEEQNIHSLLPGSTLRIPSLEQVSRASTQEAVKIMEAHQARLASPVAAPAVPAPARPTVPEVSSTVKEPVPPPAPVENRTPASDLRTPSPTEVSSESVITQADLLALEEKNHRLRLLIAQMQSEMTDLKQELGDETRIRSEVERFLQEERIKNEKIEQLSPSTFEQLLSNGWFVALLSLIPGVLIALLIAMLLSRRSHTKESEAQPSSPRKDPNETIAPMPVEEAELGDLSDELLLDDDIFGSADDSETLFTEEESKEDDIFADLDEGDLDFNLESEEGDDPFASIDDDGDLNPNFADLVDSNKDEAALGLDEMTRALDEESSQDDDAAFELSDDVALSQEDMDSLLATDDIDDDLGSDEIDQALLDDLLAGDDESEETNLDFDDLLDDNASIDPEVSTLSDTKVASDQEIEDLLSQIELQTEELSSVSLADEPLVGEENDDELSIDADSTDLLDEWLDEQSENDMLSNDDLDSTVDQLLDELLGEESSNENNEFDHDSPTLLDEWIDEVDSKPESETVAIDPHSTLETSINDGTEFLDELREIEQQAENHSDFNSDNFIDDLLKSAPNQDPLLDEVDFDRPEENQSSEQDLDDGFDFNPQIEGSETPLFSEPEPVANEFGIPQDDDWLVDDELESASELPEYSEEDALADTVAEPELAGEEAAPEVESELASQPVEPEVDAEVAPLNIDESELPEYSEEDALADTEAE</sequence>
<proteinExistence type="predicted"/>
<feature type="transmembrane region" description="Helical" evidence="3">
    <location>
        <begin position="271"/>
        <end position="292"/>
    </location>
</feature>
<dbReference type="NCBIfam" id="TIGR03505">
    <property type="entry name" value="FimV_core"/>
    <property type="match status" value="1"/>
</dbReference>
<dbReference type="Gene3D" id="3.10.350.10">
    <property type="entry name" value="LysM domain"/>
    <property type="match status" value="1"/>
</dbReference>
<name>A0A1T4PNQ4_VIBCI</name>
<reference evidence="6" key="1">
    <citation type="submission" date="2017-02" db="EMBL/GenBank/DDBJ databases">
        <authorList>
            <person name="Varghese N."/>
            <person name="Submissions S."/>
        </authorList>
    </citation>
    <scope>NUCLEOTIDE SEQUENCE [LARGE SCALE GENOMIC DNA]</scope>
    <source>
        <strain evidence="6">DSM 19608</strain>
    </source>
</reference>
<evidence type="ECO:0000313" key="5">
    <source>
        <dbReference type="EMBL" id="SJZ93079.1"/>
    </source>
</evidence>
<evidence type="ECO:0000256" key="1">
    <source>
        <dbReference type="SAM" id="Coils"/>
    </source>
</evidence>
<dbReference type="AlphaFoldDB" id="A0A1T4PNQ4"/>
<feature type="compositionally biased region" description="Acidic residues" evidence="2">
    <location>
        <begin position="789"/>
        <end position="808"/>
    </location>
</feature>
<feature type="region of interest" description="Disordered" evidence="2">
    <location>
        <begin position="147"/>
        <end position="193"/>
    </location>
</feature>
<dbReference type="InterPro" id="IPR020012">
    <property type="entry name" value="LysM_FimV"/>
</dbReference>
<feature type="compositionally biased region" description="Acidic residues" evidence="2">
    <location>
        <begin position="723"/>
        <end position="748"/>
    </location>
</feature>
<keyword evidence="1" id="KW-0175">Coiled coil</keyword>